<evidence type="ECO:0000256" key="6">
    <source>
        <dbReference type="ARBA" id="ARBA00022989"/>
    </source>
</evidence>
<organism evidence="11 12">
    <name type="scientific">Prunus yedoensis var. nudiflora</name>
    <dbReference type="NCBI Taxonomy" id="2094558"/>
    <lineage>
        <taxon>Eukaryota</taxon>
        <taxon>Viridiplantae</taxon>
        <taxon>Streptophyta</taxon>
        <taxon>Embryophyta</taxon>
        <taxon>Tracheophyta</taxon>
        <taxon>Spermatophyta</taxon>
        <taxon>Magnoliopsida</taxon>
        <taxon>eudicotyledons</taxon>
        <taxon>Gunneridae</taxon>
        <taxon>Pentapetalae</taxon>
        <taxon>rosids</taxon>
        <taxon>fabids</taxon>
        <taxon>Rosales</taxon>
        <taxon>Rosaceae</taxon>
        <taxon>Amygdaloideae</taxon>
        <taxon>Amygdaleae</taxon>
        <taxon>Prunus</taxon>
    </lineage>
</organism>
<accession>A0A314Y156</accession>
<dbReference type="PANTHER" id="PTHR48063">
    <property type="entry name" value="LRR RECEPTOR-LIKE KINASE"/>
    <property type="match status" value="1"/>
</dbReference>
<sequence length="262" mass="29081">MGASGSLFMLKMNNNNFEGEIPFSLQTCTSLRNIDFGDNRFTGKIPPWIGSIAFLVSTLRLRSNFFVGHIPQQLCNLAYLHILDLAHNSFSGTIPNCLNNLTGLIILDYKIGNLSQLQTLDLSLNHLSGRIPQGLSSLTFLSNLNLSYNNFRGEIPLGNQLRALPDPSIYEGNPLLCGFPVSTNCSNDTSNPKDPNDNGDGNDKLWFCVSMALGFIVGFWGVCSTLIVKKSWRYAYFRWFDDIKDKAALAIAVKAATFQRKL</sequence>
<name>A0A314Y156_PRUYE</name>
<evidence type="ECO:0000256" key="9">
    <source>
        <dbReference type="ARBA" id="ARBA00023180"/>
    </source>
</evidence>
<evidence type="ECO:0000256" key="10">
    <source>
        <dbReference type="SAM" id="Phobius"/>
    </source>
</evidence>
<comment type="caution">
    <text evidence="11">The sequence shown here is derived from an EMBL/GenBank/DDBJ whole genome shotgun (WGS) entry which is preliminary data.</text>
</comment>
<evidence type="ECO:0000256" key="1">
    <source>
        <dbReference type="ARBA" id="ARBA00004479"/>
    </source>
</evidence>
<dbReference type="PRINTS" id="PR00019">
    <property type="entry name" value="LEURICHRPT"/>
</dbReference>
<dbReference type="Pfam" id="PF00560">
    <property type="entry name" value="LRR_1"/>
    <property type="match status" value="4"/>
</dbReference>
<keyword evidence="11" id="KW-0418">Kinase</keyword>
<gene>
    <name evidence="11" type="ORF">Pyn_01869</name>
</gene>
<keyword evidence="6 10" id="KW-1133">Transmembrane helix</keyword>
<keyword evidence="3 10" id="KW-0812">Transmembrane</keyword>
<dbReference type="GO" id="GO:0016301">
    <property type="term" value="F:kinase activity"/>
    <property type="evidence" value="ECO:0007669"/>
    <property type="project" value="UniProtKB-KW"/>
</dbReference>
<dbReference type="PANTHER" id="PTHR48063:SF90">
    <property type="entry name" value="OS11G0565920 PROTEIN"/>
    <property type="match status" value="1"/>
</dbReference>
<evidence type="ECO:0000256" key="3">
    <source>
        <dbReference type="ARBA" id="ARBA00022692"/>
    </source>
</evidence>
<dbReference type="OrthoDB" id="1747084at2759"/>
<keyword evidence="9" id="KW-0325">Glycoprotein</keyword>
<keyword evidence="5" id="KW-0677">Repeat</keyword>
<keyword evidence="12" id="KW-1185">Reference proteome</keyword>
<evidence type="ECO:0000256" key="4">
    <source>
        <dbReference type="ARBA" id="ARBA00022729"/>
    </source>
</evidence>
<dbReference type="STRING" id="2094558.A0A314Y156"/>
<dbReference type="Gene3D" id="3.80.10.10">
    <property type="entry name" value="Ribonuclease Inhibitor"/>
    <property type="match status" value="1"/>
</dbReference>
<dbReference type="AlphaFoldDB" id="A0A314Y156"/>
<feature type="transmembrane region" description="Helical" evidence="10">
    <location>
        <begin position="204"/>
        <end position="228"/>
    </location>
</feature>
<dbReference type="SUPFAM" id="SSF52058">
    <property type="entry name" value="L domain-like"/>
    <property type="match status" value="1"/>
</dbReference>
<keyword evidence="4" id="KW-0732">Signal</keyword>
<comment type="subcellular location">
    <subcellularLocation>
        <location evidence="1">Membrane</location>
        <topology evidence="1">Single-pass type I membrane protein</topology>
    </subcellularLocation>
</comment>
<keyword evidence="2" id="KW-0433">Leucine-rich repeat</keyword>
<dbReference type="InterPro" id="IPR001611">
    <property type="entry name" value="Leu-rich_rpt"/>
</dbReference>
<evidence type="ECO:0000256" key="5">
    <source>
        <dbReference type="ARBA" id="ARBA00022737"/>
    </source>
</evidence>
<evidence type="ECO:0000256" key="8">
    <source>
        <dbReference type="ARBA" id="ARBA00023170"/>
    </source>
</evidence>
<dbReference type="InterPro" id="IPR032675">
    <property type="entry name" value="LRR_dom_sf"/>
</dbReference>
<keyword evidence="8 11" id="KW-0675">Receptor</keyword>
<evidence type="ECO:0000256" key="2">
    <source>
        <dbReference type="ARBA" id="ARBA00022614"/>
    </source>
</evidence>
<proteinExistence type="predicted"/>
<dbReference type="EMBL" id="PJQY01001973">
    <property type="protein sequence ID" value="PQP97523.1"/>
    <property type="molecule type" value="Genomic_DNA"/>
</dbReference>
<protein>
    <submittedName>
        <fullName evidence="11">Putative LRR receptor-like serine/threonine-protein kinase</fullName>
    </submittedName>
</protein>
<keyword evidence="11" id="KW-0808">Transferase</keyword>
<dbReference type="InterPro" id="IPR046956">
    <property type="entry name" value="RLP23-like"/>
</dbReference>
<keyword evidence="7 10" id="KW-0472">Membrane</keyword>
<dbReference type="Proteomes" id="UP000250321">
    <property type="component" value="Unassembled WGS sequence"/>
</dbReference>
<reference evidence="11 12" key="1">
    <citation type="submission" date="2018-02" db="EMBL/GenBank/DDBJ databases">
        <title>Draft genome of wild Prunus yedoensis var. nudiflora.</title>
        <authorList>
            <person name="Baek S."/>
            <person name="Kim J.-H."/>
            <person name="Choi K."/>
            <person name="Kim G.-B."/>
            <person name="Cho A."/>
            <person name="Jang H."/>
            <person name="Shin C.-H."/>
            <person name="Yu H.-J."/>
            <person name="Mun J.-H."/>
        </authorList>
    </citation>
    <scope>NUCLEOTIDE SEQUENCE [LARGE SCALE GENOMIC DNA]</scope>
    <source>
        <strain evidence="12">cv. Jeju island</strain>
        <tissue evidence="11">Leaf</tissue>
    </source>
</reference>
<evidence type="ECO:0000313" key="11">
    <source>
        <dbReference type="EMBL" id="PQP97523.1"/>
    </source>
</evidence>
<evidence type="ECO:0000313" key="12">
    <source>
        <dbReference type="Proteomes" id="UP000250321"/>
    </source>
</evidence>
<evidence type="ECO:0000256" key="7">
    <source>
        <dbReference type="ARBA" id="ARBA00023136"/>
    </source>
</evidence>
<dbReference type="GO" id="GO:0016020">
    <property type="term" value="C:membrane"/>
    <property type="evidence" value="ECO:0007669"/>
    <property type="project" value="UniProtKB-SubCell"/>
</dbReference>
<dbReference type="FunFam" id="3.80.10.10:FF:000041">
    <property type="entry name" value="LRR receptor-like serine/threonine-protein kinase ERECTA"/>
    <property type="match status" value="1"/>
</dbReference>